<feature type="domain" description="N-acetyltransferase" evidence="4">
    <location>
        <begin position="13"/>
        <end position="184"/>
    </location>
</feature>
<reference evidence="6" key="1">
    <citation type="journal article" date="2015" name="Genome Announc.">
        <title>Draft Genome Sequence of Tolypothrix boutellei Strain VB521301.</title>
        <authorList>
            <person name="Chandrababunaidu M.M."/>
            <person name="Singh D."/>
            <person name="Sen D."/>
            <person name="Bhan S."/>
            <person name="Das S."/>
            <person name="Gupta A."/>
            <person name="Adhikary S.P."/>
            <person name="Tripathy S."/>
        </authorList>
    </citation>
    <scope>NUCLEOTIDE SEQUENCE</scope>
    <source>
        <strain evidence="6">VB521301</strain>
    </source>
</reference>
<dbReference type="InterPro" id="IPR051531">
    <property type="entry name" value="N-acetyltransferase"/>
</dbReference>
<keyword evidence="2" id="KW-0012">Acyltransferase</keyword>
<organism evidence="6">
    <name type="scientific">Tolypothrix bouteillei VB521301</name>
    <dbReference type="NCBI Taxonomy" id="1479485"/>
    <lineage>
        <taxon>Bacteria</taxon>
        <taxon>Bacillati</taxon>
        <taxon>Cyanobacteriota</taxon>
        <taxon>Cyanophyceae</taxon>
        <taxon>Nostocales</taxon>
        <taxon>Tolypothrichaceae</taxon>
        <taxon>Tolypothrix</taxon>
    </lineage>
</organism>
<evidence type="ECO:0000313" key="7">
    <source>
        <dbReference type="Proteomes" id="UP000029738"/>
    </source>
</evidence>
<evidence type="ECO:0000313" key="5">
    <source>
        <dbReference type="EMBL" id="KAF3891324.1"/>
    </source>
</evidence>
<name>A0A0C1NCK7_9CYAN</name>
<dbReference type="PROSITE" id="PS51186">
    <property type="entry name" value="GNAT"/>
    <property type="match status" value="1"/>
</dbReference>
<evidence type="ECO:0000256" key="2">
    <source>
        <dbReference type="ARBA" id="ARBA00023315"/>
    </source>
</evidence>
<dbReference type="PANTHER" id="PTHR43792:SF8">
    <property type="entry name" value="[RIBOSOMAL PROTEIN US5]-ALANINE N-ACETYLTRANSFERASE"/>
    <property type="match status" value="1"/>
</dbReference>
<keyword evidence="1 6" id="KW-0808">Transferase</keyword>
<dbReference type="STRING" id="1479485.DA73_0212305"/>
<evidence type="ECO:0000256" key="1">
    <source>
        <dbReference type="ARBA" id="ARBA00022679"/>
    </source>
</evidence>
<comment type="similarity">
    <text evidence="3">Belongs to the acetyltransferase family. RimJ subfamily.</text>
</comment>
<dbReference type="InterPro" id="IPR000182">
    <property type="entry name" value="GNAT_dom"/>
</dbReference>
<reference evidence="5" key="2">
    <citation type="submission" date="2019-11" db="EMBL/GenBank/DDBJ databases">
        <title>Improved Assembly of Tolypothrix boutellei genome.</title>
        <authorList>
            <person name="Sarangi A.N."/>
            <person name="Mukherjee M."/>
            <person name="Ghosh S."/>
            <person name="Singh D."/>
            <person name="Das A."/>
            <person name="Kant S."/>
            <person name="Prusty A."/>
            <person name="Tripathy S."/>
        </authorList>
    </citation>
    <scope>NUCLEOTIDE SEQUENCE</scope>
    <source>
        <strain evidence="5">VB521301</strain>
    </source>
</reference>
<dbReference type="SUPFAM" id="SSF55729">
    <property type="entry name" value="Acyl-CoA N-acyltransferases (Nat)"/>
    <property type="match status" value="1"/>
</dbReference>
<dbReference type="PANTHER" id="PTHR43792">
    <property type="entry name" value="GNAT FAMILY, PUTATIVE (AFU_ORTHOLOGUE AFUA_3G00765)-RELATED-RELATED"/>
    <property type="match status" value="1"/>
</dbReference>
<evidence type="ECO:0000313" key="6">
    <source>
        <dbReference type="EMBL" id="KIE12497.1"/>
    </source>
</evidence>
<evidence type="ECO:0000256" key="3">
    <source>
        <dbReference type="ARBA" id="ARBA00038502"/>
    </source>
</evidence>
<dbReference type="EMBL" id="JHEG04000001">
    <property type="protein sequence ID" value="KAF3891324.1"/>
    <property type="molecule type" value="Genomic_DNA"/>
</dbReference>
<protein>
    <submittedName>
        <fullName evidence="6">Alanine acetyltransferase</fullName>
    </submittedName>
    <submittedName>
        <fullName evidence="5">GNAT family N-acetyltransferase</fullName>
    </submittedName>
</protein>
<accession>A0A0C1NCK7</accession>
<dbReference type="InterPro" id="IPR016181">
    <property type="entry name" value="Acyl_CoA_acyltransferase"/>
</dbReference>
<gene>
    <name evidence="6" type="ORF">DA73_0212305</name>
    <name evidence="5" type="ORF">DA73_0400036565</name>
</gene>
<dbReference type="Gene3D" id="3.40.630.30">
    <property type="match status" value="1"/>
</dbReference>
<dbReference type="RefSeq" id="WP_038081063.1">
    <property type="nucleotide sequence ID" value="NZ_JHEG04000001.1"/>
</dbReference>
<dbReference type="GO" id="GO:0008999">
    <property type="term" value="F:protein-N-terminal-alanine acetyltransferase activity"/>
    <property type="evidence" value="ECO:0007669"/>
    <property type="project" value="TreeGrafter"/>
</dbReference>
<sequence length="190" mass="22483">MKMELPLITTERLLLRLATKEDISAILKFYTDNKTFLTPYSPAWAEGFFTEDYWSWRIDSDRKEFLNDISLRLFIFLQNDPKTIIGLINFSNFTRRAAQYCNVGYGLAETEQGKGYMVEALQAAIQYVFQELNMHRVMANYMPHNRRSGNVLKKLGFVIEGYARDYLLIHEKWEDHILTSITNYNWRLKN</sequence>
<keyword evidence="7" id="KW-1185">Reference proteome</keyword>
<evidence type="ECO:0000259" key="4">
    <source>
        <dbReference type="PROSITE" id="PS51186"/>
    </source>
</evidence>
<proteinExistence type="inferred from homology"/>
<comment type="caution">
    <text evidence="6">The sequence shown here is derived from an EMBL/GenBank/DDBJ whole genome shotgun (WGS) entry which is preliminary data.</text>
</comment>
<dbReference type="EMBL" id="JHEG02000037">
    <property type="protein sequence ID" value="KIE12497.1"/>
    <property type="molecule type" value="Genomic_DNA"/>
</dbReference>
<dbReference type="OrthoDB" id="9795206at2"/>
<dbReference type="Proteomes" id="UP000029738">
    <property type="component" value="Unassembled WGS sequence"/>
</dbReference>
<dbReference type="Pfam" id="PF13302">
    <property type="entry name" value="Acetyltransf_3"/>
    <property type="match status" value="1"/>
</dbReference>
<dbReference type="GO" id="GO:0005737">
    <property type="term" value="C:cytoplasm"/>
    <property type="evidence" value="ECO:0007669"/>
    <property type="project" value="TreeGrafter"/>
</dbReference>
<dbReference type="AlphaFoldDB" id="A0A0C1NCK7"/>